<name>A0A1I3XDZ9_9HYPH</name>
<reference evidence="2 3" key="1">
    <citation type="submission" date="2016-10" db="EMBL/GenBank/DDBJ databases">
        <authorList>
            <person name="de Groot N.N."/>
        </authorList>
    </citation>
    <scope>NUCLEOTIDE SEQUENCE [LARGE SCALE GENOMIC DNA]</scope>
    <source>
        <strain evidence="2 3">NE2</strain>
    </source>
</reference>
<evidence type="ECO:0008006" key="4">
    <source>
        <dbReference type="Google" id="ProtNLM"/>
    </source>
</evidence>
<keyword evidence="3" id="KW-1185">Reference proteome</keyword>
<keyword evidence="1" id="KW-0812">Transmembrane</keyword>
<feature type="transmembrane region" description="Helical" evidence="1">
    <location>
        <begin position="82"/>
        <end position="101"/>
    </location>
</feature>
<keyword evidence="1" id="KW-1133">Transmembrane helix</keyword>
<dbReference type="Proteomes" id="UP000198755">
    <property type="component" value="Unassembled WGS sequence"/>
</dbReference>
<dbReference type="EMBL" id="FOSN01000003">
    <property type="protein sequence ID" value="SFK17742.1"/>
    <property type="molecule type" value="Genomic_DNA"/>
</dbReference>
<feature type="transmembrane region" description="Helical" evidence="1">
    <location>
        <begin position="12"/>
        <end position="41"/>
    </location>
</feature>
<feature type="transmembrane region" description="Helical" evidence="1">
    <location>
        <begin position="53"/>
        <end position="70"/>
    </location>
</feature>
<keyword evidence="1" id="KW-0472">Membrane</keyword>
<evidence type="ECO:0000313" key="3">
    <source>
        <dbReference type="Proteomes" id="UP000198755"/>
    </source>
</evidence>
<proteinExistence type="predicted"/>
<protein>
    <recommendedName>
        <fullName evidence="4">Hydroxylaminobenzene mutase</fullName>
    </recommendedName>
</protein>
<gene>
    <name evidence="2" type="ORF">SAMN05444581_10356</name>
</gene>
<dbReference type="AlphaFoldDB" id="A0A1I3XDZ9"/>
<evidence type="ECO:0000256" key="1">
    <source>
        <dbReference type="SAM" id="Phobius"/>
    </source>
</evidence>
<dbReference type="OrthoDB" id="8536790at2"/>
<organism evidence="2 3">
    <name type="scientific">Methylocapsa palsarum</name>
    <dbReference type="NCBI Taxonomy" id="1612308"/>
    <lineage>
        <taxon>Bacteria</taxon>
        <taxon>Pseudomonadati</taxon>
        <taxon>Pseudomonadota</taxon>
        <taxon>Alphaproteobacteria</taxon>
        <taxon>Hyphomicrobiales</taxon>
        <taxon>Beijerinckiaceae</taxon>
        <taxon>Methylocapsa</taxon>
    </lineage>
</organism>
<dbReference type="RefSeq" id="WP_091679091.1">
    <property type="nucleotide sequence ID" value="NZ_FOSN01000003.1"/>
</dbReference>
<accession>A0A1I3XDZ9</accession>
<feature type="transmembrane region" description="Helical" evidence="1">
    <location>
        <begin position="113"/>
        <end position="133"/>
    </location>
</feature>
<evidence type="ECO:0000313" key="2">
    <source>
        <dbReference type="EMBL" id="SFK17742.1"/>
    </source>
</evidence>
<sequence>MPQDSRHAGNVTLLRGACLWLLAALVLAWCLVGLAFGLPVLKEIFPGKFSRVLQAHLDFLVMTALILGFYAAKTPLPWHVRWAMVVGAFTNSSLFLLQAVFPVVDSPAPPSGAIYTVFFLYLMASLLLTSYGFGKAAVIVFRSTFEASPGVASNEDSRERSHSASEA</sequence>